<protein>
    <recommendedName>
        <fullName evidence="4">Urease accessory protein UreH-like transmembrane domain-containing protein</fullName>
    </recommendedName>
</protein>
<gene>
    <name evidence="2" type="ORF">GCM10023091_32520</name>
</gene>
<keyword evidence="3" id="KW-1185">Reference proteome</keyword>
<evidence type="ECO:0000313" key="2">
    <source>
        <dbReference type="EMBL" id="GAA4443644.1"/>
    </source>
</evidence>
<reference evidence="3" key="1">
    <citation type="journal article" date="2019" name="Int. J. Syst. Evol. Microbiol.">
        <title>The Global Catalogue of Microorganisms (GCM) 10K type strain sequencing project: providing services to taxonomists for standard genome sequencing and annotation.</title>
        <authorList>
            <consortium name="The Broad Institute Genomics Platform"/>
            <consortium name="The Broad Institute Genome Sequencing Center for Infectious Disease"/>
            <person name="Wu L."/>
            <person name="Ma J."/>
        </authorList>
    </citation>
    <scope>NUCLEOTIDE SEQUENCE [LARGE SCALE GENOMIC DNA]</scope>
    <source>
        <strain evidence="3">JCM 31920</strain>
    </source>
</reference>
<evidence type="ECO:0008006" key="4">
    <source>
        <dbReference type="Google" id="ProtNLM"/>
    </source>
</evidence>
<keyword evidence="1" id="KW-0812">Transmembrane</keyword>
<keyword evidence="1" id="KW-0472">Membrane</keyword>
<feature type="transmembrane region" description="Helical" evidence="1">
    <location>
        <begin position="144"/>
        <end position="163"/>
    </location>
</feature>
<feature type="transmembrane region" description="Helical" evidence="1">
    <location>
        <begin position="211"/>
        <end position="230"/>
    </location>
</feature>
<comment type="caution">
    <text evidence="2">The sequence shown here is derived from an EMBL/GenBank/DDBJ whole genome shotgun (WGS) entry which is preliminary data.</text>
</comment>
<organism evidence="2 3">
    <name type="scientific">Ravibacter arvi</name>
    <dbReference type="NCBI Taxonomy" id="2051041"/>
    <lineage>
        <taxon>Bacteria</taxon>
        <taxon>Pseudomonadati</taxon>
        <taxon>Bacteroidota</taxon>
        <taxon>Cytophagia</taxon>
        <taxon>Cytophagales</taxon>
        <taxon>Spirosomataceae</taxon>
        <taxon>Ravibacter</taxon>
    </lineage>
</organism>
<dbReference type="Proteomes" id="UP001501508">
    <property type="component" value="Unassembled WGS sequence"/>
</dbReference>
<feature type="transmembrane region" description="Helical" evidence="1">
    <location>
        <begin position="175"/>
        <end position="199"/>
    </location>
</feature>
<dbReference type="EMBL" id="BAABEY010000030">
    <property type="protein sequence ID" value="GAA4443644.1"/>
    <property type="molecule type" value="Genomic_DNA"/>
</dbReference>
<keyword evidence="1" id="KW-1133">Transmembrane helix</keyword>
<name>A0ABP8M5B4_9BACT</name>
<proteinExistence type="predicted"/>
<feature type="transmembrane region" description="Helical" evidence="1">
    <location>
        <begin position="82"/>
        <end position="101"/>
    </location>
</feature>
<evidence type="ECO:0000256" key="1">
    <source>
        <dbReference type="SAM" id="Phobius"/>
    </source>
</evidence>
<feature type="transmembrane region" description="Helical" evidence="1">
    <location>
        <begin position="44"/>
        <end position="70"/>
    </location>
</feature>
<accession>A0ABP8M5B4</accession>
<evidence type="ECO:0000313" key="3">
    <source>
        <dbReference type="Proteomes" id="UP001501508"/>
    </source>
</evidence>
<sequence>MTATLFALALTAIVISFVHTATGPDHYLPFIVLARSRKWSRLYTVFLVIVCGLGHVLSSVLLGLVGVYLGWQLDKIELFQGLRGNTAGWALLVFGIIYLLYGLRHVYLNRPHKHFDVMGEDVYVYEHRHGELVMPENRVKVTPWVLFAIFVMGPSEPLVPLLFYSGARRSTIEIVVLISVFTVSTVVTMLSMVMIGLYGINSLNTARLERYMHAIGGAVVTLCGIGMTFLDW</sequence>
<dbReference type="RefSeq" id="WP_345031129.1">
    <property type="nucleotide sequence ID" value="NZ_BAABEY010000030.1"/>
</dbReference>